<evidence type="ECO:0000256" key="1">
    <source>
        <dbReference type="ARBA" id="ARBA00013201"/>
    </source>
</evidence>
<dbReference type="PANTHER" id="PTHR10272">
    <property type="entry name" value="PLATELET-ACTIVATING FACTOR ACETYLHYDROLASE"/>
    <property type="match status" value="1"/>
</dbReference>
<proteinExistence type="predicted"/>
<evidence type="ECO:0000313" key="6">
    <source>
        <dbReference type="Proteomes" id="UP000308730"/>
    </source>
</evidence>
<dbReference type="OrthoDB" id="2363873at2759"/>
<organism evidence="5 6">
    <name type="scientific">Antrodiella citrinella</name>
    <dbReference type="NCBI Taxonomy" id="2447956"/>
    <lineage>
        <taxon>Eukaryota</taxon>
        <taxon>Fungi</taxon>
        <taxon>Dikarya</taxon>
        <taxon>Basidiomycota</taxon>
        <taxon>Agaricomycotina</taxon>
        <taxon>Agaricomycetes</taxon>
        <taxon>Polyporales</taxon>
        <taxon>Steccherinaceae</taxon>
        <taxon>Antrodiella</taxon>
    </lineage>
</organism>
<dbReference type="EMBL" id="SGPM01000051">
    <property type="protein sequence ID" value="THH31303.1"/>
    <property type="molecule type" value="Genomic_DNA"/>
</dbReference>
<dbReference type="GO" id="GO:0016042">
    <property type="term" value="P:lipid catabolic process"/>
    <property type="evidence" value="ECO:0007669"/>
    <property type="project" value="UniProtKB-KW"/>
</dbReference>
<dbReference type="Proteomes" id="UP000308730">
    <property type="component" value="Unassembled WGS sequence"/>
</dbReference>
<evidence type="ECO:0000256" key="3">
    <source>
        <dbReference type="ARBA" id="ARBA00022963"/>
    </source>
</evidence>
<dbReference type="Pfam" id="PF03403">
    <property type="entry name" value="PAF-AH_p_II"/>
    <property type="match status" value="1"/>
</dbReference>
<dbReference type="InterPro" id="IPR029058">
    <property type="entry name" value="AB_hydrolase_fold"/>
</dbReference>
<dbReference type="SUPFAM" id="SSF53474">
    <property type="entry name" value="alpha/beta-Hydrolases"/>
    <property type="match status" value="1"/>
</dbReference>
<dbReference type="GO" id="GO:0003847">
    <property type="term" value="F:1-alkyl-2-acetylglycerophosphocholine esterase activity"/>
    <property type="evidence" value="ECO:0007669"/>
    <property type="project" value="UniProtKB-EC"/>
</dbReference>
<keyword evidence="3" id="KW-0442">Lipid degradation</keyword>
<keyword evidence="4" id="KW-0443">Lipid metabolism</keyword>
<reference evidence="5 6" key="1">
    <citation type="submission" date="2019-02" db="EMBL/GenBank/DDBJ databases">
        <title>Genome sequencing of the rare red list fungi Antrodiella citrinella (Flaviporus citrinellus).</title>
        <authorList>
            <person name="Buettner E."/>
            <person name="Kellner H."/>
        </authorList>
    </citation>
    <scope>NUCLEOTIDE SEQUENCE [LARGE SCALE GENOMIC DNA]</scope>
    <source>
        <strain evidence="5 6">DSM 108506</strain>
    </source>
</reference>
<dbReference type="EC" id="3.1.1.47" evidence="1"/>
<dbReference type="AlphaFoldDB" id="A0A4V3XJ20"/>
<dbReference type="Gene3D" id="3.40.50.1820">
    <property type="entry name" value="alpha/beta hydrolase"/>
    <property type="match status" value="1"/>
</dbReference>
<name>A0A4V3XJ20_9APHY</name>
<evidence type="ECO:0000256" key="4">
    <source>
        <dbReference type="ARBA" id="ARBA00023098"/>
    </source>
</evidence>
<accession>A0A4V3XJ20</accession>
<gene>
    <name evidence="5" type="ORF">EUX98_g2880</name>
</gene>
<keyword evidence="2" id="KW-0378">Hydrolase</keyword>
<keyword evidence="6" id="KW-1185">Reference proteome</keyword>
<evidence type="ECO:0000256" key="2">
    <source>
        <dbReference type="ARBA" id="ARBA00022801"/>
    </source>
</evidence>
<comment type="caution">
    <text evidence="5">The sequence shown here is derived from an EMBL/GenBank/DDBJ whole genome shotgun (WGS) entry which is preliminary data.</text>
</comment>
<sequence length="318" mass="36091">MARTPVPGSQTPFTPEYEYYLKPEDAYQENQTEVDDKFLLRTEQLELRRLEIYLACTRFRDLIERQGSTLADDLDCNELHTVEGPWNFKLNERSDDAAFWKSWMKDEGSSSKLRCDESVHLTGHSFGGATVPPPTLAGMEFDPLPVTHAISLDPWLEPLPSPGPTPWQVEKSIDASPRPVPKLLLLNSEGFTLWEDHFTRLKELTDVWKQPHSSSEPTTKDEPPVRLLSLIRARHTSFSDAGILFPWGKGARDSQIFLNVINELSSSFLESGDDFERTLAGLHVRDEEIKQKKDIGKNNGTKWDKMFVGEAGDVIVHV</sequence>
<protein>
    <recommendedName>
        <fullName evidence="1">1-alkyl-2-acetylglycerophosphocholine esterase</fullName>
        <ecNumber evidence="1">3.1.1.47</ecNumber>
    </recommendedName>
</protein>
<dbReference type="PANTHER" id="PTHR10272:SF0">
    <property type="entry name" value="PLATELET-ACTIVATING FACTOR ACETYLHYDROLASE"/>
    <property type="match status" value="1"/>
</dbReference>
<evidence type="ECO:0000313" key="5">
    <source>
        <dbReference type="EMBL" id="THH31303.1"/>
    </source>
</evidence>